<feature type="compositionally biased region" description="Basic and acidic residues" evidence="1">
    <location>
        <begin position="290"/>
        <end position="306"/>
    </location>
</feature>
<accession>A0AA40HAX8</accession>
<feature type="region of interest" description="Disordered" evidence="1">
    <location>
        <begin position="78"/>
        <end position="124"/>
    </location>
</feature>
<dbReference type="Proteomes" id="UP001177744">
    <property type="component" value="Unassembled WGS sequence"/>
</dbReference>
<evidence type="ECO:0000313" key="3">
    <source>
        <dbReference type="Proteomes" id="UP001177744"/>
    </source>
</evidence>
<dbReference type="Pfam" id="PF06413">
    <property type="entry name" value="Neugrin"/>
    <property type="match status" value="1"/>
</dbReference>
<evidence type="ECO:0000313" key="2">
    <source>
        <dbReference type="EMBL" id="KAK1327396.1"/>
    </source>
</evidence>
<name>A0AA40HAX8_CNENI</name>
<dbReference type="AlphaFoldDB" id="A0AA40HAX8"/>
<keyword evidence="3" id="KW-1185">Reference proteome</keyword>
<reference evidence="2" key="1">
    <citation type="submission" date="2023-06" db="EMBL/GenBank/DDBJ databases">
        <title>Reference genome for the Northern bat (Eptesicus nilssonii), a most northern bat species.</title>
        <authorList>
            <person name="Laine V.N."/>
            <person name="Pulliainen A.T."/>
            <person name="Lilley T.M."/>
        </authorList>
    </citation>
    <scope>NUCLEOTIDE SEQUENCE</scope>
    <source>
        <strain evidence="2">BLF_Eptnil</strain>
        <tissue evidence="2">Kidney</tissue>
    </source>
</reference>
<sequence length="392" mass="43267">MGRGILLLQVSLERQNLQKVLVILGQVSPERKNLQMVLEILGQVSPERENLQKVLKILGQVTPERQNLQKVLEILGQHPKTTEKSHPVPENSEANEAPRGRDQDSDQGSQGADPHSFEGDRTEYSKYKHTEETEGRNQGVQSLEKESFVPVAAAQGQHRELQKYSTSGCEGTRGTDSDGLPSSKELEALKARELGEQNFSSKGIQEGMCLALVSNQWLRDPTHYTDALQASAPPAKEGLRSWPVKFGEVRCQRLRLAAARNQEAACPVIPGCSQPQKPHVRMPHVLGETEKRAPAPELGAARETKKPPAPGSEATASWRSCPLHVHPPHILRETEKPAPAPEAGCSHRDQEAACPMIPGRSQPKSPTLHPREDGEAVHLWSRRQHLKLATAW</sequence>
<dbReference type="EMBL" id="JAULJE010000032">
    <property type="protein sequence ID" value="KAK1327396.1"/>
    <property type="molecule type" value="Genomic_DNA"/>
</dbReference>
<feature type="region of interest" description="Disordered" evidence="1">
    <location>
        <begin position="290"/>
        <end position="319"/>
    </location>
</feature>
<proteinExistence type="predicted"/>
<gene>
    <name evidence="2" type="ORF">QTO34_014187</name>
</gene>
<protein>
    <submittedName>
        <fullName evidence="2">Uncharacterized protein</fullName>
    </submittedName>
</protein>
<feature type="region of interest" description="Disordered" evidence="1">
    <location>
        <begin position="334"/>
        <end position="375"/>
    </location>
</feature>
<feature type="region of interest" description="Disordered" evidence="1">
    <location>
        <begin position="151"/>
        <end position="182"/>
    </location>
</feature>
<dbReference type="InterPro" id="IPR010487">
    <property type="entry name" value="NGRN/Rrg9"/>
</dbReference>
<comment type="caution">
    <text evidence="2">The sequence shown here is derived from an EMBL/GenBank/DDBJ whole genome shotgun (WGS) entry which is preliminary data.</text>
</comment>
<feature type="compositionally biased region" description="Basic and acidic residues" evidence="1">
    <location>
        <begin position="115"/>
        <end position="124"/>
    </location>
</feature>
<organism evidence="2 3">
    <name type="scientific">Cnephaeus nilssonii</name>
    <name type="common">Northern bat</name>
    <name type="synonym">Eptesicus nilssonii</name>
    <dbReference type="NCBI Taxonomy" id="3371016"/>
    <lineage>
        <taxon>Eukaryota</taxon>
        <taxon>Metazoa</taxon>
        <taxon>Chordata</taxon>
        <taxon>Craniata</taxon>
        <taxon>Vertebrata</taxon>
        <taxon>Euteleostomi</taxon>
        <taxon>Mammalia</taxon>
        <taxon>Eutheria</taxon>
        <taxon>Laurasiatheria</taxon>
        <taxon>Chiroptera</taxon>
        <taxon>Yangochiroptera</taxon>
        <taxon>Vespertilionidae</taxon>
        <taxon>Cnephaeus</taxon>
    </lineage>
</organism>
<evidence type="ECO:0000256" key="1">
    <source>
        <dbReference type="SAM" id="MobiDB-lite"/>
    </source>
</evidence>